<dbReference type="Proteomes" id="UP000271624">
    <property type="component" value="Unassembled WGS sequence"/>
</dbReference>
<reference evidence="1" key="2">
    <citation type="journal article" date="2019" name="Genome Biol. Evol.">
        <title>Day and night: Metabolic profiles and evolutionary relationships of six axenic non-marine cyanobacteria.</title>
        <authorList>
            <person name="Will S.E."/>
            <person name="Henke P."/>
            <person name="Boedeker C."/>
            <person name="Huang S."/>
            <person name="Brinkmann H."/>
            <person name="Rohde M."/>
            <person name="Jarek M."/>
            <person name="Friedl T."/>
            <person name="Seufert S."/>
            <person name="Schumacher M."/>
            <person name="Overmann J."/>
            <person name="Neumann-Schaal M."/>
            <person name="Petersen J."/>
        </authorList>
    </citation>
    <scope>NUCLEOTIDE SEQUENCE [LARGE SCALE GENOMIC DNA]</scope>
    <source>
        <strain evidence="1">PCC 7102</strain>
    </source>
</reference>
<name>A0A433VER0_9CYAN</name>
<evidence type="ECO:0000313" key="2">
    <source>
        <dbReference type="Proteomes" id="UP000271624"/>
    </source>
</evidence>
<organism evidence="1 2">
    <name type="scientific">Dulcicalothrix desertica PCC 7102</name>
    <dbReference type="NCBI Taxonomy" id="232991"/>
    <lineage>
        <taxon>Bacteria</taxon>
        <taxon>Bacillati</taxon>
        <taxon>Cyanobacteriota</taxon>
        <taxon>Cyanophyceae</taxon>
        <taxon>Nostocales</taxon>
        <taxon>Calotrichaceae</taxon>
        <taxon>Dulcicalothrix</taxon>
    </lineage>
</organism>
<evidence type="ECO:0000313" key="1">
    <source>
        <dbReference type="EMBL" id="RUT04602.1"/>
    </source>
</evidence>
<accession>A0A433VER0</accession>
<comment type="caution">
    <text evidence="1">The sequence shown here is derived from an EMBL/GenBank/DDBJ whole genome shotgun (WGS) entry which is preliminary data.</text>
</comment>
<proteinExistence type="predicted"/>
<sequence length="74" mass="8593">MKTLELSNLLEEHFPEVKILNMKELAAKLQQINDGKPGYYLADIADKKYYYCGENLEDIRVKLREIGIGKLEPH</sequence>
<dbReference type="EMBL" id="RSCL01000010">
    <property type="protein sequence ID" value="RUT04602.1"/>
    <property type="molecule type" value="Genomic_DNA"/>
</dbReference>
<gene>
    <name evidence="1" type="ORF">DSM106972_041710</name>
</gene>
<protein>
    <submittedName>
        <fullName evidence="1">Uncharacterized protein</fullName>
    </submittedName>
</protein>
<keyword evidence="2" id="KW-1185">Reference proteome</keyword>
<dbReference type="AlphaFoldDB" id="A0A433VER0"/>
<reference evidence="1" key="1">
    <citation type="submission" date="2018-12" db="EMBL/GenBank/DDBJ databases">
        <authorList>
            <person name="Will S."/>
            <person name="Neumann-Schaal M."/>
            <person name="Henke P."/>
        </authorList>
    </citation>
    <scope>NUCLEOTIDE SEQUENCE</scope>
    <source>
        <strain evidence="1">PCC 7102</strain>
    </source>
</reference>